<dbReference type="GO" id="GO:0006508">
    <property type="term" value="P:proteolysis"/>
    <property type="evidence" value="ECO:0007669"/>
    <property type="project" value="UniProtKB-KW"/>
</dbReference>
<organism evidence="17 18">
    <name type="scientific">Candidatus Jidaibacter acanthamoebae</name>
    <dbReference type="NCBI Taxonomy" id="86105"/>
    <lineage>
        <taxon>Bacteria</taxon>
        <taxon>Pseudomonadati</taxon>
        <taxon>Pseudomonadota</taxon>
        <taxon>Alphaproteobacteria</taxon>
        <taxon>Rickettsiales</taxon>
        <taxon>Candidatus Midichloriaceae</taxon>
        <taxon>Candidatus Jidaibacter</taxon>
    </lineage>
</organism>
<feature type="binding site" evidence="13">
    <location>
        <position position="219"/>
    </location>
    <ligand>
        <name>substrate</name>
    </ligand>
</feature>
<dbReference type="EMBL" id="JSWE01000223">
    <property type="protein sequence ID" value="KIE04138.1"/>
    <property type="molecule type" value="Genomic_DNA"/>
</dbReference>
<evidence type="ECO:0000256" key="5">
    <source>
        <dbReference type="ARBA" id="ARBA00022670"/>
    </source>
</evidence>
<gene>
    <name evidence="17" type="primary">dacA_2</name>
    <name evidence="17" type="ORF">NF27_JF00160</name>
</gene>
<dbReference type="PANTHER" id="PTHR21581:SF6">
    <property type="entry name" value="TRAFFICKING PROTEIN PARTICLE COMPLEX SUBUNIT 12"/>
    <property type="match status" value="1"/>
</dbReference>
<dbReference type="SMART" id="SM00936">
    <property type="entry name" value="PBP5_C"/>
    <property type="match status" value="1"/>
</dbReference>
<evidence type="ECO:0000313" key="17">
    <source>
        <dbReference type="EMBL" id="KIE04138.1"/>
    </source>
</evidence>
<feature type="active site" evidence="12">
    <location>
        <position position="118"/>
    </location>
</feature>
<dbReference type="Pfam" id="PF07943">
    <property type="entry name" value="PBP5_C"/>
    <property type="match status" value="1"/>
</dbReference>
<comment type="pathway">
    <text evidence="1">Cell wall biogenesis; peptidoglycan biosynthesis.</text>
</comment>
<evidence type="ECO:0000256" key="2">
    <source>
        <dbReference type="ARBA" id="ARBA00007164"/>
    </source>
</evidence>
<evidence type="ECO:0000256" key="8">
    <source>
        <dbReference type="ARBA" id="ARBA00022960"/>
    </source>
</evidence>
<evidence type="ECO:0000256" key="12">
    <source>
        <dbReference type="PIRSR" id="PIRSR618044-1"/>
    </source>
</evidence>
<dbReference type="PATRIC" id="fig|86105.3.peg.1961"/>
<dbReference type="EC" id="3.4.16.4" evidence="3"/>
<dbReference type="Gene3D" id="3.40.710.10">
    <property type="entry name" value="DD-peptidase/beta-lactamase superfamily"/>
    <property type="match status" value="1"/>
</dbReference>
<evidence type="ECO:0000256" key="1">
    <source>
        <dbReference type="ARBA" id="ARBA00004752"/>
    </source>
</evidence>
<name>A0A0C1QIV5_9RICK</name>
<accession>A0A0C1QIV5</accession>
<keyword evidence="7" id="KW-0378">Hydrolase</keyword>
<sequence length="383" mass="43049">MINLKTYIRYFVIIFSTILADNAAYAFETSAKQAYLMDFNTGTCLFDKNGEKRMVPSSMTKVMTAYVVFSNLKENNIDLHDEFLVSENAWRTGGTKMFVNLNSKVRVEDLLRGVIVQSGNDASKVLAEGIHGEESIFAESMNEHAKQIGMHRSNFKNASGLPHEEHYSTAKDIAVLAAAIVKDFPEYYNYFSEAEFKYNNIHQYNKNTLLGKKGVDGLKTGHTDAGGFGVVVSAKRDGRRLIAVVNGLNSEKERIREADKLLSYGFSNFFNKKLFSADEEVTVVDVWYGKQNELAAVAAKDIEVVLPKIIGKKNKQTTKVVYNSPIKAPIKKGDIIAQLRIEENNQVLFSTDLVAKEDVAQANILGRATQNIRYYWNKYIKSK</sequence>
<dbReference type="RefSeq" id="WP_039459296.1">
    <property type="nucleotide sequence ID" value="NZ_JSWE01000223.1"/>
</dbReference>
<dbReference type="STRING" id="86105.NF27_JF00160"/>
<dbReference type="Gene3D" id="2.60.410.10">
    <property type="entry name" value="D-Ala-D-Ala carboxypeptidase, C-terminal domain"/>
    <property type="match status" value="1"/>
</dbReference>
<feature type="domain" description="Peptidase S11 D-Ala-D-Ala carboxypeptidase A C-terminal" evidence="16">
    <location>
        <begin position="269"/>
        <end position="361"/>
    </location>
</feature>
<keyword evidence="10" id="KW-0961">Cell wall biogenesis/degradation</keyword>
<evidence type="ECO:0000256" key="4">
    <source>
        <dbReference type="ARBA" id="ARBA00022645"/>
    </source>
</evidence>
<evidence type="ECO:0000256" key="13">
    <source>
        <dbReference type="PIRSR" id="PIRSR618044-2"/>
    </source>
</evidence>
<feature type="active site" description="Acyl-ester intermediate" evidence="12">
    <location>
        <position position="58"/>
    </location>
</feature>
<dbReference type="InterPro" id="IPR037167">
    <property type="entry name" value="Peptidase_S11_C_sf"/>
</dbReference>
<dbReference type="Pfam" id="PF00768">
    <property type="entry name" value="Peptidase_S11"/>
    <property type="match status" value="1"/>
</dbReference>
<keyword evidence="18" id="KW-1185">Reference proteome</keyword>
<evidence type="ECO:0000256" key="9">
    <source>
        <dbReference type="ARBA" id="ARBA00022984"/>
    </source>
</evidence>
<dbReference type="GO" id="GO:0008360">
    <property type="term" value="P:regulation of cell shape"/>
    <property type="evidence" value="ECO:0007669"/>
    <property type="project" value="UniProtKB-KW"/>
</dbReference>
<evidence type="ECO:0000256" key="15">
    <source>
        <dbReference type="SAM" id="SignalP"/>
    </source>
</evidence>
<evidence type="ECO:0000259" key="16">
    <source>
        <dbReference type="SMART" id="SM00936"/>
    </source>
</evidence>
<dbReference type="InterPro" id="IPR012907">
    <property type="entry name" value="Peptidase_S11_C"/>
</dbReference>
<evidence type="ECO:0000256" key="11">
    <source>
        <dbReference type="ARBA" id="ARBA00034000"/>
    </source>
</evidence>
<dbReference type="PANTHER" id="PTHR21581">
    <property type="entry name" value="D-ALANYL-D-ALANINE CARBOXYPEPTIDASE"/>
    <property type="match status" value="1"/>
</dbReference>
<evidence type="ECO:0000256" key="7">
    <source>
        <dbReference type="ARBA" id="ARBA00022801"/>
    </source>
</evidence>
<dbReference type="InterPro" id="IPR018044">
    <property type="entry name" value="Peptidase_S11"/>
</dbReference>
<comment type="caution">
    <text evidence="17">The sequence shown here is derived from an EMBL/GenBank/DDBJ whole genome shotgun (WGS) entry which is preliminary data.</text>
</comment>
<protein>
    <recommendedName>
        <fullName evidence="3">serine-type D-Ala-D-Ala carboxypeptidase</fullName>
        <ecNumber evidence="3">3.4.16.4</ecNumber>
    </recommendedName>
</protein>
<feature type="chain" id="PRO_5002137464" description="serine-type D-Ala-D-Ala carboxypeptidase" evidence="15">
    <location>
        <begin position="27"/>
        <end position="383"/>
    </location>
</feature>
<dbReference type="GO" id="GO:0071555">
    <property type="term" value="P:cell wall organization"/>
    <property type="evidence" value="ECO:0007669"/>
    <property type="project" value="UniProtKB-KW"/>
</dbReference>
<keyword evidence="5" id="KW-0645">Protease</keyword>
<dbReference type="InterPro" id="IPR001967">
    <property type="entry name" value="Peptidase_S11_N"/>
</dbReference>
<dbReference type="AlphaFoldDB" id="A0A0C1QIV5"/>
<dbReference type="PRINTS" id="PR00725">
    <property type="entry name" value="DADACBPTASE1"/>
</dbReference>
<comment type="similarity">
    <text evidence="2 14">Belongs to the peptidase S11 family.</text>
</comment>
<feature type="signal peptide" evidence="15">
    <location>
        <begin position="1"/>
        <end position="26"/>
    </location>
</feature>
<dbReference type="Proteomes" id="UP000031258">
    <property type="component" value="Unassembled WGS sequence"/>
</dbReference>
<reference evidence="17 18" key="1">
    <citation type="submission" date="2014-11" db="EMBL/GenBank/DDBJ databases">
        <title>A Rickettsiales Symbiont of Amoebae With Ancient Features.</title>
        <authorList>
            <person name="Schulz F."/>
            <person name="Martijn J."/>
            <person name="Wascher F."/>
            <person name="Kostanjsek R."/>
            <person name="Ettema T.J."/>
            <person name="Horn M."/>
        </authorList>
    </citation>
    <scope>NUCLEOTIDE SEQUENCE [LARGE SCALE GENOMIC DNA]</scope>
    <source>
        <strain evidence="17 18">UWC36</strain>
    </source>
</reference>
<evidence type="ECO:0000256" key="3">
    <source>
        <dbReference type="ARBA" id="ARBA00012448"/>
    </source>
</evidence>
<dbReference type="SUPFAM" id="SSF56601">
    <property type="entry name" value="beta-lactamase/transpeptidase-like"/>
    <property type="match status" value="1"/>
</dbReference>
<keyword evidence="4 17" id="KW-0121">Carboxypeptidase</keyword>
<dbReference type="UniPathway" id="UPA00219"/>
<comment type="catalytic activity">
    <reaction evidence="11">
        <text>Preferential cleavage: (Ac)2-L-Lys-D-Ala-|-D-Ala. Also transpeptidation of peptidyl-alanyl moieties that are N-acyl substituents of D-alanine.</text>
        <dbReference type="EC" id="3.4.16.4"/>
    </reaction>
</comment>
<evidence type="ECO:0000256" key="6">
    <source>
        <dbReference type="ARBA" id="ARBA00022729"/>
    </source>
</evidence>
<proteinExistence type="inferred from homology"/>
<dbReference type="GO" id="GO:0009252">
    <property type="term" value="P:peptidoglycan biosynthetic process"/>
    <property type="evidence" value="ECO:0007669"/>
    <property type="project" value="UniProtKB-UniPathway"/>
</dbReference>
<dbReference type="InterPro" id="IPR012338">
    <property type="entry name" value="Beta-lactam/transpept-like"/>
</dbReference>
<keyword evidence="9" id="KW-0573">Peptidoglycan synthesis</keyword>
<dbReference type="OrthoDB" id="5291989at2"/>
<keyword evidence="8" id="KW-0133">Cell shape</keyword>
<evidence type="ECO:0000256" key="14">
    <source>
        <dbReference type="RuleBase" id="RU004016"/>
    </source>
</evidence>
<dbReference type="GO" id="GO:0009002">
    <property type="term" value="F:serine-type D-Ala-D-Ala carboxypeptidase activity"/>
    <property type="evidence" value="ECO:0007669"/>
    <property type="project" value="UniProtKB-EC"/>
</dbReference>
<evidence type="ECO:0000313" key="18">
    <source>
        <dbReference type="Proteomes" id="UP000031258"/>
    </source>
</evidence>
<evidence type="ECO:0000256" key="10">
    <source>
        <dbReference type="ARBA" id="ARBA00023316"/>
    </source>
</evidence>
<feature type="active site" description="Proton acceptor" evidence="12">
    <location>
        <position position="61"/>
    </location>
</feature>
<keyword evidence="6 15" id="KW-0732">Signal</keyword>